<organism evidence="1 2">
    <name type="scientific">Mycena rosella</name>
    <name type="common">Pink bonnet</name>
    <name type="synonym">Agaricus rosellus</name>
    <dbReference type="NCBI Taxonomy" id="1033263"/>
    <lineage>
        <taxon>Eukaryota</taxon>
        <taxon>Fungi</taxon>
        <taxon>Dikarya</taxon>
        <taxon>Basidiomycota</taxon>
        <taxon>Agaricomycotina</taxon>
        <taxon>Agaricomycetes</taxon>
        <taxon>Agaricomycetidae</taxon>
        <taxon>Agaricales</taxon>
        <taxon>Marasmiineae</taxon>
        <taxon>Mycenaceae</taxon>
        <taxon>Mycena</taxon>
    </lineage>
</organism>
<dbReference type="Proteomes" id="UP001221757">
    <property type="component" value="Unassembled WGS sequence"/>
</dbReference>
<proteinExistence type="predicted"/>
<evidence type="ECO:0000313" key="1">
    <source>
        <dbReference type="EMBL" id="KAJ7658976.1"/>
    </source>
</evidence>
<dbReference type="EMBL" id="JARKIE010000274">
    <property type="protein sequence ID" value="KAJ7658976.1"/>
    <property type="molecule type" value="Genomic_DNA"/>
</dbReference>
<dbReference type="AlphaFoldDB" id="A0AAD7CQW4"/>
<accession>A0AAD7CQW4</accession>
<evidence type="ECO:0000313" key="2">
    <source>
        <dbReference type="Proteomes" id="UP001221757"/>
    </source>
</evidence>
<reference evidence="1" key="1">
    <citation type="submission" date="2023-03" db="EMBL/GenBank/DDBJ databases">
        <title>Massive genome expansion in bonnet fungi (Mycena s.s.) driven by repeated elements and novel gene families across ecological guilds.</title>
        <authorList>
            <consortium name="Lawrence Berkeley National Laboratory"/>
            <person name="Harder C.B."/>
            <person name="Miyauchi S."/>
            <person name="Viragh M."/>
            <person name="Kuo A."/>
            <person name="Thoen E."/>
            <person name="Andreopoulos B."/>
            <person name="Lu D."/>
            <person name="Skrede I."/>
            <person name="Drula E."/>
            <person name="Henrissat B."/>
            <person name="Morin E."/>
            <person name="Kohler A."/>
            <person name="Barry K."/>
            <person name="LaButti K."/>
            <person name="Morin E."/>
            <person name="Salamov A."/>
            <person name="Lipzen A."/>
            <person name="Mereny Z."/>
            <person name="Hegedus B."/>
            <person name="Baldrian P."/>
            <person name="Stursova M."/>
            <person name="Weitz H."/>
            <person name="Taylor A."/>
            <person name="Grigoriev I.V."/>
            <person name="Nagy L.G."/>
            <person name="Martin F."/>
            <person name="Kauserud H."/>
        </authorList>
    </citation>
    <scope>NUCLEOTIDE SEQUENCE</scope>
    <source>
        <strain evidence="1">CBHHK067</strain>
    </source>
</reference>
<sequence>MECGYGLSFGLLYGKVGMFIPLAWIVHACEFDNGSNQQDAGAAAPAGDNRVHLYEKNASSWFTSAARRADALCAAAAVLWGVRRAEELVEHSDYTRFVGVDDYDAPSRRRFFTNPDKIDEPCLSQTDIESYIDSYFWGPLRKSSAAIDKLMDFEPSCGFAEHEALEFAQSILGEIPRIDELRHSCGEYTFSPPSSTDECIETVLHPQRLLTRLSELSLQPALHRNNDPFGLLSSILGLLPEESDVPGAVTTNGLITLVATGAVQIDEWLEAPLHQDGATLSWSALYYAGALTYDRQTPGILRLASSTVLSMIYSRVDAIIEPIAPFLRSYSLQAQTMCSFGAPHEPDLRGVLELVVGMELDGHKYMGFTPFS</sequence>
<gene>
    <name evidence="1" type="ORF">B0H17DRAFT_1213053</name>
</gene>
<name>A0AAD7CQW4_MYCRO</name>
<comment type="caution">
    <text evidence="1">The sequence shown here is derived from an EMBL/GenBank/DDBJ whole genome shotgun (WGS) entry which is preliminary data.</text>
</comment>
<protein>
    <submittedName>
        <fullName evidence="1">Uncharacterized protein</fullName>
    </submittedName>
</protein>
<keyword evidence="2" id="KW-1185">Reference proteome</keyword>